<evidence type="ECO:0000313" key="3">
    <source>
        <dbReference type="Proteomes" id="UP000694555"/>
    </source>
</evidence>
<keyword evidence="1" id="KW-1133">Transmembrane helix</keyword>
<keyword evidence="1" id="KW-0812">Transmembrane</keyword>
<name>A0A8C0AWR8_9AVES</name>
<evidence type="ECO:0000256" key="1">
    <source>
        <dbReference type="SAM" id="Phobius"/>
    </source>
</evidence>
<dbReference type="Ensembl" id="ENSBJAT00000008386.1">
    <property type="protein sequence ID" value="ENSBJAP00000008148.1"/>
    <property type="gene ID" value="ENSBJAG00000005684.1"/>
</dbReference>
<organism evidence="2 3">
    <name type="scientific">Buteo japonicus</name>
    <dbReference type="NCBI Taxonomy" id="224669"/>
    <lineage>
        <taxon>Eukaryota</taxon>
        <taxon>Metazoa</taxon>
        <taxon>Chordata</taxon>
        <taxon>Craniata</taxon>
        <taxon>Vertebrata</taxon>
        <taxon>Euteleostomi</taxon>
        <taxon>Archelosauria</taxon>
        <taxon>Archosauria</taxon>
        <taxon>Dinosauria</taxon>
        <taxon>Saurischia</taxon>
        <taxon>Theropoda</taxon>
        <taxon>Coelurosauria</taxon>
        <taxon>Aves</taxon>
        <taxon>Neognathae</taxon>
        <taxon>Neoaves</taxon>
        <taxon>Telluraves</taxon>
        <taxon>Accipitrimorphae</taxon>
        <taxon>Accipitriformes</taxon>
        <taxon>Accipitridae</taxon>
        <taxon>Accipitrinae</taxon>
        <taxon>Buteo</taxon>
    </lineage>
</organism>
<dbReference type="Proteomes" id="UP000694555">
    <property type="component" value="Unplaced"/>
</dbReference>
<proteinExistence type="predicted"/>
<keyword evidence="1" id="KW-0472">Membrane</keyword>
<reference evidence="2" key="1">
    <citation type="submission" date="2025-08" db="UniProtKB">
        <authorList>
            <consortium name="Ensembl"/>
        </authorList>
    </citation>
    <scope>IDENTIFICATION</scope>
</reference>
<keyword evidence="3" id="KW-1185">Reference proteome</keyword>
<evidence type="ECO:0000313" key="2">
    <source>
        <dbReference type="Ensembl" id="ENSBJAP00000008148.1"/>
    </source>
</evidence>
<accession>A0A8C0AWR8</accession>
<protein>
    <submittedName>
        <fullName evidence="2">Uncharacterized protein</fullName>
    </submittedName>
</protein>
<dbReference type="AlphaFoldDB" id="A0A8C0AWR8"/>
<reference evidence="2" key="2">
    <citation type="submission" date="2025-09" db="UniProtKB">
        <authorList>
            <consortium name="Ensembl"/>
        </authorList>
    </citation>
    <scope>IDENTIFICATION</scope>
</reference>
<feature type="transmembrane region" description="Helical" evidence="1">
    <location>
        <begin position="35"/>
        <end position="53"/>
    </location>
</feature>
<sequence length="80" mass="9269">MESPFLILELGSLRAHPPIVFLRYTLHVFSHTVDLLAHHTFFGFFSFFFFFALHCAQVGKNQLGGDRFCMINLQPCSAWF</sequence>